<feature type="transmembrane region" description="Helical" evidence="11">
    <location>
        <begin position="6"/>
        <end position="31"/>
    </location>
</feature>
<accession>A0AAQ3LYP5</accession>
<dbReference type="InterPro" id="IPR001425">
    <property type="entry name" value="Arc/bac/fun_rhodopsins"/>
</dbReference>
<evidence type="ECO:0000256" key="5">
    <source>
        <dbReference type="ARBA" id="ARBA00022692"/>
    </source>
</evidence>
<evidence type="ECO:0000256" key="10">
    <source>
        <dbReference type="ARBA" id="ARBA00023170"/>
    </source>
</evidence>
<dbReference type="Gene3D" id="1.20.1070.10">
    <property type="entry name" value="Rhodopsin 7-helix transmembrane proteins"/>
    <property type="match status" value="1"/>
</dbReference>
<dbReference type="CDD" id="cd15028">
    <property type="entry name" value="7tm_Opsin-1_euk"/>
    <property type="match status" value="1"/>
</dbReference>
<reference evidence="12 13" key="1">
    <citation type="submission" date="2023-11" db="EMBL/GenBank/DDBJ databases">
        <title>An acidophilic fungus is an integral part of prey digestion in a carnivorous sundew plant.</title>
        <authorList>
            <person name="Tsai I.J."/>
        </authorList>
    </citation>
    <scope>NUCLEOTIDE SEQUENCE [LARGE SCALE GENOMIC DNA]</scope>
    <source>
        <strain evidence="12">169a</strain>
    </source>
</reference>
<keyword evidence="3" id="KW-0600">Photoreceptor protein</keyword>
<feature type="transmembrane region" description="Helical" evidence="11">
    <location>
        <begin position="315"/>
        <end position="335"/>
    </location>
</feature>
<dbReference type="SMART" id="SM01021">
    <property type="entry name" value="Bac_rhodopsin"/>
    <property type="match status" value="1"/>
</dbReference>
<proteinExistence type="inferred from homology"/>
<feature type="transmembrane region" description="Helical" evidence="11">
    <location>
        <begin position="111"/>
        <end position="132"/>
    </location>
</feature>
<dbReference type="Pfam" id="PF01036">
    <property type="entry name" value="Bac_rhodopsin"/>
    <property type="match status" value="1"/>
</dbReference>
<comment type="subcellular location">
    <subcellularLocation>
        <location evidence="1">Membrane</location>
        <topology evidence="1">Multi-pass membrane protein</topology>
    </subcellularLocation>
</comment>
<dbReference type="InterPro" id="IPR018229">
    <property type="entry name" value="Rhodopsin_retinal_BS"/>
</dbReference>
<evidence type="ECO:0000256" key="6">
    <source>
        <dbReference type="ARBA" id="ARBA00022925"/>
    </source>
</evidence>
<dbReference type="PROSITE" id="PS00327">
    <property type="entry name" value="BACTERIAL_OPSIN_RET"/>
    <property type="match status" value="1"/>
</dbReference>
<keyword evidence="9 11" id="KW-0472">Membrane</keyword>
<dbReference type="PANTHER" id="PTHR28286:SF2">
    <property type="entry name" value="BACTERIORHODOPSIN _OPSIN, NOPA (EUROFUNG)"/>
    <property type="match status" value="1"/>
</dbReference>
<feature type="transmembrane region" description="Helical" evidence="11">
    <location>
        <begin position="218"/>
        <end position="239"/>
    </location>
</feature>
<dbReference type="FunFam" id="1.20.1070.10:FF:000160">
    <property type="entry name" value="Related to Opsin-1"/>
    <property type="match status" value="1"/>
</dbReference>
<sequence length="370" mass="40281">MSCLPPTAYLTTSLTLLFINPPLLFFLLLLLSPSSTLHQVLVTSIRSAADFDTILPRRTIHDSAAMIVDPMQAVAAGKLPIATSSVVPQPTIIPVPSKEFQSASETGTRTLWVVFVIMLVSAIGFTGMAWRVPNSKRLYHVVTTLIVVFAALSYFAMASGAGSSYHHIRITEKHKTVPDTHLDIYRQVFWARYVDWSITTPLLLLDLGLLAGMNGGNLFVTIIADIIMVLTGLFAAFGTEGTSQKWGWYTIACFAYLVVLYKLVVSGRATARAKGGKVANFYNAIGGFTIILWTIYPIVWGVADGSRKLGVDEEIIAYAVLDVLAKPVFGLWLLWTHASIPETNIDLGGFWTHGLSSEGALRVGDDEDGA</sequence>
<dbReference type="PANTHER" id="PTHR28286">
    <property type="match status" value="1"/>
</dbReference>
<dbReference type="EMBL" id="CP138580">
    <property type="protein sequence ID" value="WPG98112.1"/>
    <property type="molecule type" value="Genomic_DNA"/>
</dbReference>
<gene>
    <name evidence="12" type="ORF">R9X50_00089800</name>
</gene>
<dbReference type="GO" id="GO:0005216">
    <property type="term" value="F:monoatomic ion channel activity"/>
    <property type="evidence" value="ECO:0007669"/>
    <property type="project" value="InterPro"/>
</dbReference>
<dbReference type="PROSITE" id="PS00950">
    <property type="entry name" value="BACTERIAL_OPSIN_1"/>
    <property type="match status" value="1"/>
</dbReference>
<evidence type="ECO:0000256" key="7">
    <source>
        <dbReference type="ARBA" id="ARBA00022989"/>
    </source>
</evidence>
<keyword evidence="7 11" id="KW-1133">Transmembrane helix</keyword>
<dbReference type="GO" id="GO:0005886">
    <property type="term" value="C:plasma membrane"/>
    <property type="evidence" value="ECO:0007669"/>
    <property type="project" value="TreeGrafter"/>
</dbReference>
<keyword evidence="10" id="KW-0675">Receptor</keyword>
<dbReference type="AlphaFoldDB" id="A0AAQ3LYP5"/>
<dbReference type="GO" id="GO:0009881">
    <property type="term" value="F:photoreceptor activity"/>
    <property type="evidence" value="ECO:0007669"/>
    <property type="project" value="UniProtKB-KW"/>
</dbReference>
<keyword evidence="6" id="KW-0681">Retinal protein</keyword>
<keyword evidence="8" id="KW-0157">Chromophore</keyword>
<protein>
    <recommendedName>
        <fullName evidence="14">Opsin-1</fullName>
    </recommendedName>
</protein>
<keyword evidence="4" id="KW-0716">Sensory transduction</keyword>
<evidence type="ECO:0000256" key="2">
    <source>
        <dbReference type="ARBA" id="ARBA00008130"/>
    </source>
</evidence>
<keyword evidence="13" id="KW-1185">Reference proteome</keyword>
<evidence type="ECO:0000256" key="8">
    <source>
        <dbReference type="ARBA" id="ARBA00022991"/>
    </source>
</evidence>
<dbReference type="GO" id="GO:0007602">
    <property type="term" value="P:phototransduction"/>
    <property type="evidence" value="ECO:0007669"/>
    <property type="project" value="UniProtKB-KW"/>
</dbReference>
<evidence type="ECO:0000313" key="12">
    <source>
        <dbReference type="EMBL" id="WPG98112.1"/>
    </source>
</evidence>
<evidence type="ECO:0000313" key="13">
    <source>
        <dbReference type="Proteomes" id="UP001303373"/>
    </source>
</evidence>
<feature type="transmembrane region" description="Helical" evidence="11">
    <location>
        <begin position="246"/>
        <end position="264"/>
    </location>
</feature>
<dbReference type="SUPFAM" id="SSF81321">
    <property type="entry name" value="Family A G protein-coupled receptor-like"/>
    <property type="match status" value="1"/>
</dbReference>
<evidence type="ECO:0000256" key="3">
    <source>
        <dbReference type="ARBA" id="ARBA00022543"/>
    </source>
</evidence>
<evidence type="ECO:0000256" key="1">
    <source>
        <dbReference type="ARBA" id="ARBA00004141"/>
    </source>
</evidence>
<evidence type="ECO:0000256" key="9">
    <source>
        <dbReference type="ARBA" id="ARBA00023136"/>
    </source>
</evidence>
<feature type="transmembrane region" description="Helical" evidence="11">
    <location>
        <begin position="284"/>
        <end position="303"/>
    </location>
</feature>
<dbReference type="PRINTS" id="PR00251">
    <property type="entry name" value="BACTRLOPSIN"/>
</dbReference>
<feature type="transmembrane region" description="Helical" evidence="11">
    <location>
        <begin position="138"/>
        <end position="157"/>
    </location>
</feature>
<organism evidence="12 13">
    <name type="scientific">Acrodontium crateriforme</name>
    <dbReference type="NCBI Taxonomy" id="150365"/>
    <lineage>
        <taxon>Eukaryota</taxon>
        <taxon>Fungi</taxon>
        <taxon>Dikarya</taxon>
        <taxon>Ascomycota</taxon>
        <taxon>Pezizomycotina</taxon>
        <taxon>Dothideomycetes</taxon>
        <taxon>Dothideomycetidae</taxon>
        <taxon>Mycosphaerellales</taxon>
        <taxon>Teratosphaeriaceae</taxon>
        <taxon>Acrodontium</taxon>
    </lineage>
</organism>
<dbReference type="GO" id="GO:0005783">
    <property type="term" value="C:endoplasmic reticulum"/>
    <property type="evidence" value="ECO:0007669"/>
    <property type="project" value="TreeGrafter"/>
</dbReference>
<keyword evidence="5 11" id="KW-0812">Transmembrane</keyword>
<evidence type="ECO:0000256" key="11">
    <source>
        <dbReference type="SAM" id="Phobius"/>
    </source>
</evidence>
<name>A0AAQ3LYP5_9PEZI</name>
<evidence type="ECO:0000256" key="4">
    <source>
        <dbReference type="ARBA" id="ARBA00022606"/>
    </source>
</evidence>
<comment type="similarity">
    <text evidence="2">Belongs to the archaeal/bacterial/fungal opsin family.</text>
</comment>
<dbReference type="Proteomes" id="UP001303373">
    <property type="component" value="Chromosome 1"/>
</dbReference>
<evidence type="ECO:0008006" key="14">
    <source>
        <dbReference type="Google" id="ProtNLM"/>
    </source>
</evidence>